<feature type="transmembrane region" description="Helical" evidence="1">
    <location>
        <begin position="95"/>
        <end position="116"/>
    </location>
</feature>
<dbReference type="Proteomes" id="UP001162131">
    <property type="component" value="Unassembled WGS sequence"/>
</dbReference>
<evidence type="ECO:0000256" key="1">
    <source>
        <dbReference type="SAM" id="Phobius"/>
    </source>
</evidence>
<keyword evidence="1" id="KW-0812">Transmembrane</keyword>
<feature type="transmembrane region" description="Helical" evidence="1">
    <location>
        <begin position="137"/>
        <end position="158"/>
    </location>
</feature>
<feature type="transmembrane region" description="Helical" evidence="1">
    <location>
        <begin position="21"/>
        <end position="40"/>
    </location>
</feature>
<reference evidence="2" key="1">
    <citation type="submission" date="2021-09" db="EMBL/GenBank/DDBJ databases">
        <authorList>
            <consortium name="AG Swart"/>
            <person name="Singh M."/>
            <person name="Singh A."/>
            <person name="Seah K."/>
            <person name="Emmerich C."/>
        </authorList>
    </citation>
    <scope>NUCLEOTIDE SEQUENCE</scope>
    <source>
        <strain evidence="2">ATCC30299</strain>
    </source>
</reference>
<organism evidence="2 3">
    <name type="scientific">Blepharisma stoltei</name>
    <dbReference type="NCBI Taxonomy" id="1481888"/>
    <lineage>
        <taxon>Eukaryota</taxon>
        <taxon>Sar</taxon>
        <taxon>Alveolata</taxon>
        <taxon>Ciliophora</taxon>
        <taxon>Postciliodesmatophora</taxon>
        <taxon>Heterotrichea</taxon>
        <taxon>Heterotrichida</taxon>
        <taxon>Blepharismidae</taxon>
        <taxon>Blepharisma</taxon>
    </lineage>
</organism>
<sequence>MERPLLISRNPRTKAMMKFSFDLISCVLIIVTFFVNAFSYGDTYYISMETITKKFDYNGMNAYTLTTFSDFEKNYCTNLEGADLEVCNWLDHFKAAALCYFIDSIVCLVIMAYSILNLMSLSFGCTCFKLLSLQISHFLLPIAYAIGVILYLSVSNFYSLSESGDSWSGFTITFEAGIVLMLVNEAIMIIGALYFWWAKAHGIEDILLHIGAYAPLVDNKELR</sequence>
<dbReference type="EMBL" id="CAJZBQ010000054">
    <property type="protein sequence ID" value="CAG9332165.1"/>
    <property type="molecule type" value="Genomic_DNA"/>
</dbReference>
<comment type="caution">
    <text evidence="2">The sequence shown here is derived from an EMBL/GenBank/DDBJ whole genome shotgun (WGS) entry which is preliminary data.</text>
</comment>
<name>A0AAU9K1P8_9CILI</name>
<keyword evidence="1" id="KW-1133">Transmembrane helix</keyword>
<gene>
    <name evidence="2" type="ORF">BSTOLATCC_MIC55617</name>
</gene>
<proteinExistence type="predicted"/>
<keyword evidence="3" id="KW-1185">Reference proteome</keyword>
<accession>A0AAU9K1P8</accession>
<evidence type="ECO:0000313" key="3">
    <source>
        <dbReference type="Proteomes" id="UP001162131"/>
    </source>
</evidence>
<keyword evidence="1" id="KW-0472">Membrane</keyword>
<evidence type="ECO:0000313" key="2">
    <source>
        <dbReference type="EMBL" id="CAG9332165.1"/>
    </source>
</evidence>
<protein>
    <submittedName>
        <fullName evidence="2">Uncharacterized protein</fullName>
    </submittedName>
</protein>
<feature type="transmembrane region" description="Helical" evidence="1">
    <location>
        <begin position="178"/>
        <end position="197"/>
    </location>
</feature>
<dbReference type="AlphaFoldDB" id="A0AAU9K1P8"/>